<dbReference type="STRING" id="873513.HMPREF6485_2666"/>
<organism evidence="1 2">
    <name type="scientific">Segatella buccae ATCC 33574</name>
    <dbReference type="NCBI Taxonomy" id="873513"/>
    <lineage>
        <taxon>Bacteria</taxon>
        <taxon>Pseudomonadati</taxon>
        <taxon>Bacteroidota</taxon>
        <taxon>Bacteroidia</taxon>
        <taxon>Bacteroidales</taxon>
        <taxon>Prevotellaceae</taxon>
        <taxon>Segatella</taxon>
    </lineage>
</organism>
<dbReference type="Proteomes" id="UP000003112">
    <property type="component" value="Unassembled WGS sequence"/>
</dbReference>
<proteinExistence type="predicted"/>
<protein>
    <submittedName>
        <fullName evidence="1">Uncharacterized protein</fullName>
    </submittedName>
</protein>
<evidence type="ECO:0000313" key="2">
    <source>
        <dbReference type="Proteomes" id="UP000003112"/>
    </source>
</evidence>
<dbReference type="EMBL" id="AEPD01000049">
    <property type="protein sequence ID" value="EFU29340.1"/>
    <property type="molecule type" value="Genomic_DNA"/>
</dbReference>
<reference evidence="1 2" key="1">
    <citation type="submission" date="2010-10" db="EMBL/GenBank/DDBJ databases">
        <authorList>
            <person name="Muzny D."/>
            <person name="Qin X."/>
            <person name="Deng J."/>
            <person name="Jiang H."/>
            <person name="Liu Y."/>
            <person name="Qu J."/>
            <person name="Song X.-Z."/>
            <person name="Zhang L."/>
            <person name="Thornton R."/>
            <person name="Coyle M."/>
            <person name="Francisco L."/>
            <person name="Jackson L."/>
            <person name="Javaid M."/>
            <person name="Korchina V."/>
            <person name="Kovar C."/>
            <person name="Mata R."/>
            <person name="Mathew T."/>
            <person name="Ngo R."/>
            <person name="Nguyen L."/>
            <person name="Nguyen N."/>
            <person name="Okwuonu G."/>
            <person name="Ongeri F."/>
            <person name="Pham C."/>
            <person name="Simmons D."/>
            <person name="Wilczek-Boney K."/>
            <person name="Hale W."/>
            <person name="Jakkamsetti A."/>
            <person name="Pham P."/>
            <person name="Ruth R."/>
            <person name="San Lucas F."/>
            <person name="Warren J."/>
            <person name="Zhang J."/>
            <person name="Zhao Z."/>
            <person name="Zhou C."/>
            <person name="Zhu D."/>
            <person name="Lee S."/>
            <person name="Bess C."/>
            <person name="Blankenburg K."/>
            <person name="Forbes L."/>
            <person name="Fu Q."/>
            <person name="Gubbala S."/>
            <person name="Hirani K."/>
            <person name="Jayaseelan J.C."/>
            <person name="Lara F."/>
            <person name="Munidasa M."/>
            <person name="Palculict T."/>
            <person name="Patil S."/>
            <person name="Pu L.-L."/>
            <person name="Saada N."/>
            <person name="Tang L."/>
            <person name="Weissenberger G."/>
            <person name="Zhu Y."/>
            <person name="Hemphill L."/>
            <person name="Shang Y."/>
            <person name="Youmans B."/>
            <person name="Ayvaz T."/>
            <person name="Ross M."/>
            <person name="Santibanez J."/>
            <person name="Aqrawi P."/>
            <person name="Gross S."/>
            <person name="Joshi V."/>
            <person name="Fowler G."/>
            <person name="Nazareth L."/>
            <person name="Reid J."/>
            <person name="Worley K."/>
            <person name="Petrosino J."/>
            <person name="Highlander S."/>
            <person name="Gibbs R."/>
        </authorList>
    </citation>
    <scope>NUCLEOTIDE SEQUENCE [LARGE SCALE GENOMIC DNA]</scope>
    <source>
        <strain evidence="1 2">ATCC 33574</strain>
    </source>
</reference>
<comment type="caution">
    <text evidence="1">The sequence shown here is derived from an EMBL/GenBank/DDBJ whole genome shotgun (WGS) entry which is preliminary data.</text>
</comment>
<accession>E6KAN0</accession>
<keyword evidence="2" id="KW-1185">Reference proteome</keyword>
<sequence>MFGIVLSWFKSFFSGVKENFLSEVKAAKRVGIRSARQEKWLEHKRKKTTALWPDLHRTSCSYRTCRPAN</sequence>
<gene>
    <name evidence="1" type="ORF">HMPREF6485_2666</name>
</gene>
<name>E6KAN0_9BACT</name>
<evidence type="ECO:0000313" key="1">
    <source>
        <dbReference type="EMBL" id="EFU29340.1"/>
    </source>
</evidence>
<dbReference type="AlphaFoldDB" id="E6KAN0"/>
<dbReference type="HOGENOM" id="CLU_2772417_0_0_10"/>